<evidence type="ECO:0000256" key="1">
    <source>
        <dbReference type="SAM" id="Phobius"/>
    </source>
</evidence>
<feature type="transmembrane region" description="Helical" evidence="1">
    <location>
        <begin position="196"/>
        <end position="215"/>
    </location>
</feature>
<keyword evidence="1" id="KW-0812">Transmembrane</keyword>
<keyword evidence="1" id="KW-0472">Membrane</keyword>
<feature type="transmembrane region" description="Helical" evidence="1">
    <location>
        <begin position="138"/>
        <end position="159"/>
    </location>
</feature>
<evidence type="ECO:0000313" key="3">
    <source>
        <dbReference type="Proteomes" id="UP000037822"/>
    </source>
</evidence>
<protein>
    <submittedName>
        <fullName evidence="2">Uncharacterized protein</fullName>
    </submittedName>
</protein>
<feature type="transmembrane region" description="Helical" evidence="1">
    <location>
        <begin position="221"/>
        <end position="241"/>
    </location>
</feature>
<dbReference type="PATRIC" id="fig|1526658.3.peg.5288"/>
<dbReference type="OrthoDB" id="7275411at2"/>
<feature type="transmembrane region" description="Helical" evidence="1">
    <location>
        <begin position="165"/>
        <end position="184"/>
    </location>
</feature>
<keyword evidence="3" id="KW-1185">Reference proteome</keyword>
<dbReference type="AlphaFoldDB" id="A0A0N1N4B8"/>
<comment type="caution">
    <text evidence="2">The sequence shown here is derived from an EMBL/GenBank/DDBJ whole genome shotgun (WGS) entry which is preliminary data.</text>
</comment>
<feature type="transmembrane region" description="Helical" evidence="1">
    <location>
        <begin position="47"/>
        <end position="70"/>
    </location>
</feature>
<keyword evidence="1" id="KW-1133">Transmembrane helix</keyword>
<reference evidence="2 3" key="1">
    <citation type="submission" date="2015-07" db="EMBL/GenBank/DDBJ databases">
        <title>Whole genome sequencing of Bosea vaviloviae isolated from cave pool.</title>
        <authorList>
            <person name="Tan N.E.H."/>
            <person name="Lee Y.P."/>
            <person name="Gan H.M."/>
            <person name="Barton H."/>
            <person name="Savka M.A."/>
        </authorList>
    </citation>
    <scope>NUCLEOTIDE SEQUENCE [LARGE SCALE GENOMIC DNA]</scope>
    <source>
        <strain evidence="2 3">SD260</strain>
    </source>
</reference>
<organism evidence="2 3">
    <name type="scientific">Bosea vaviloviae</name>
    <dbReference type="NCBI Taxonomy" id="1526658"/>
    <lineage>
        <taxon>Bacteria</taxon>
        <taxon>Pseudomonadati</taxon>
        <taxon>Pseudomonadota</taxon>
        <taxon>Alphaproteobacteria</taxon>
        <taxon>Hyphomicrobiales</taxon>
        <taxon>Boseaceae</taxon>
        <taxon>Bosea</taxon>
    </lineage>
</organism>
<proteinExistence type="predicted"/>
<sequence>MATAAAVVVGCSLLAERSGPMIAAMIATLPISIGPVYVFLALDHDAAFIAQGALGSMSANLANAALCFVYVPLAQRFGTVLCLSAAVLAWFAALLLLRALELPFAVLLVTTVVVYGSLHGLFRRYSGARPSHQPSRPWYLIPMRAGFVATLAAVVTTLSTQVGPAWSGVLAALPVVLTSMIAMLQPRIGGPAMAAVLANSALPLIGFGMAIGSVHLNAVPLGSPLALTLGLAISVGWNLALMRLSRGAR</sequence>
<name>A0A0N1N4B8_9HYPH</name>
<evidence type="ECO:0000313" key="2">
    <source>
        <dbReference type="EMBL" id="KPH81316.1"/>
    </source>
</evidence>
<dbReference type="Proteomes" id="UP000037822">
    <property type="component" value="Unassembled WGS sequence"/>
</dbReference>
<accession>A0A0N1N4B8</accession>
<dbReference type="EMBL" id="LGSZ01000031">
    <property type="protein sequence ID" value="KPH81316.1"/>
    <property type="molecule type" value="Genomic_DNA"/>
</dbReference>
<gene>
    <name evidence="2" type="ORF">AE618_09000</name>
</gene>
<feature type="transmembrane region" description="Helical" evidence="1">
    <location>
        <begin position="102"/>
        <end position="122"/>
    </location>
</feature>
<feature type="transmembrane region" description="Helical" evidence="1">
    <location>
        <begin position="77"/>
        <end position="96"/>
    </location>
</feature>